<dbReference type="PANTHER" id="PTHR43547:SF2">
    <property type="entry name" value="HYBRID SIGNAL TRANSDUCTION HISTIDINE KINASE C"/>
    <property type="match status" value="1"/>
</dbReference>
<proteinExistence type="predicted"/>
<dbReference type="RefSeq" id="WP_185694454.1">
    <property type="nucleotide sequence ID" value="NZ_JACHVA010000134.1"/>
</dbReference>
<accession>A0A7X1B1N7</accession>
<dbReference type="Proteomes" id="UP000525652">
    <property type="component" value="Unassembled WGS sequence"/>
</dbReference>
<keyword evidence="3" id="KW-0067">ATP-binding</keyword>
<dbReference type="PROSITE" id="PS50109">
    <property type="entry name" value="HIS_KIN"/>
    <property type="match status" value="1"/>
</dbReference>
<dbReference type="Pfam" id="PF02518">
    <property type="entry name" value="HATPase_c"/>
    <property type="match status" value="1"/>
</dbReference>
<comment type="caution">
    <text evidence="3">The sequence shown here is derived from an EMBL/GenBank/DDBJ whole genome shotgun (WGS) entry which is preliminary data.</text>
</comment>
<dbReference type="AlphaFoldDB" id="A0A7X1B1N7"/>
<gene>
    <name evidence="3" type="ORF">H5P30_18810</name>
</gene>
<dbReference type="PANTHER" id="PTHR43547">
    <property type="entry name" value="TWO-COMPONENT HISTIDINE KINASE"/>
    <property type="match status" value="1"/>
</dbReference>
<dbReference type="GO" id="GO:0005524">
    <property type="term" value="F:ATP binding"/>
    <property type="evidence" value="ECO:0007669"/>
    <property type="project" value="UniProtKB-KW"/>
</dbReference>
<dbReference type="InterPro" id="IPR003594">
    <property type="entry name" value="HATPase_dom"/>
</dbReference>
<dbReference type="SUPFAM" id="SSF55874">
    <property type="entry name" value="ATPase domain of HSP90 chaperone/DNA topoisomerase II/histidine kinase"/>
    <property type="match status" value="1"/>
</dbReference>
<evidence type="ECO:0000313" key="4">
    <source>
        <dbReference type="Proteomes" id="UP000525652"/>
    </source>
</evidence>
<reference evidence="3 4" key="1">
    <citation type="submission" date="2020-07" db="EMBL/GenBank/DDBJ databases">
        <authorList>
            <person name="Feng X."/>
        </authorList>
    </citation>
    <scope>NUCLEOTIDE SEQUENCE [LARGE SCALE GENOMIC DNA]</scope>
    <source>
        <strain evidence="3 4">JCM14086</strain>
    </source>
</reference>
<name>A0A7X1B1N7_9BACT</name>
<dbReference type="Gene3D" id="3.30.565.10">
    <property type="entry name" value="Histidine kinase-like ATPase, C-terminal domain"/>
    <property type="match status" value="1"/>
</dbReference>
<keyword evidence="4" id="KW-1185">Reference proteome</keyword>
<feature type="domain" description="Histidine kinase" evidence="2">
    <location>
        <begin position="14"/>
        <end position="88"/>
    </location>
</feature>
<keyword evidence="3" id="KW-0547">Nucleotide-binding</keyword>
<protein>
    <submittedName>
        <fullName evidence="3">ATP-binding protein</fullName>
    </submittedName>
</protein>
<evidence type="ECO:0000256" key="1">
    <source>
        <dbReference type="ARBA" id="ARBA00022553"/>
    </source>
</evidence>
<dbReference type="GO" id="GO:0000155">
    <property type="term" value="F:phosphorelay sensor kinase activity"/>
    <property type="evidence" value="ECO:0007669"/>
    <property type="project" value="TreeGrafter"/>
</dbReference>
<keyword evidence="1" id="KW-0597">Phosphoprotein</keyword>
<sequence>MHEDSGLVYGACAIETYVRDEGVGMTPEKVKALFYGSVNRSSGTQSEKGAGIGLMLCYDMLITDGGNIRVESQEGLGTTMTFRVPEAGEKPKTIA</sequence>
<dbReference type="EMBL" id="JACHVA010000134">
    <property type="protein sequence ID" value="MBC2603834.1"/>
    <property type="molecule type" value="Genomic_DNA"/>
</dbReference>
<dbReference type="InterPro" id="IPR005467">
    <property type="entry name" value="His_kinase_dom"/>
</dbReference>
<evidence type="ECO:0000313" key="3">
    <source>
        <dbReference type="EMBL" id="MBC2603834.1"/>
    </source>
</evidence>
<dbReference type="InterPro" id="IPR036890">
    <property type="entry name" value="HATPase_C_sf"/>
</dbReference>
<evidence type="ECO:0000259" key="2">
    <source>
        <dbReference type="PROSITE" id="PS50109"/>
    </source>
</evidence>
<organism evidence="3 4">
    <name type="scientific">Puniceicoccus vermicola</name>
    <dbReference type="NCBI Taxonomy" id="388746"/>
    <lineage>
        <taxon>Bacteria</taxon>
        <taxon>Pseudomonadati</taxon>
        <taxon>Verrucomicrobiota</taxon>
        <taxon>Opitutia</taxon>
        <taxon>Puniceicoccales</taxon>
        <taxon>Puniceicoccaceae</taxon>
        <taxon>Puniceicoccus</taxon>
    </lineage>
</organism>